<comment type="caution">
    <text evidence="7">The sequence shown here is derived from an EMBL/GenBank/DDBJ whole genome shotgun (WGS) entry which is preliminary data.</text>
</comment>
<comment type="subcellular location">
    <subcellularLocation>
        <location evidence="1">Membrane</location>
        <topology evidence="1">Multi-pass membrane protein</topology>
    </subcellularLocation>
</comment>
<keyword evidence="2 5" id="KW-0812">Transmembrane</keyword>
<dbReference type="Pfam" id="PF07291">
    <property type="entry name" value="MauE"/>
    <property type="match status" value="1"/>
</dbReference>
<accession>A0ABN2TA53</accession>
<protein>
    <recommendedName>
        <fullName evidence="6">Methylamine utilisation protein MauE domain-containing protein</fullName>
    </recommendedName>
</protein>
<reference evidence="7 8" key="1">
    <citation type="journal article" date="2019" name="Int. J. Syst. Evol. Microbiol.">
        <title>The Global Catalogue of Microorganisms (GCM) 10K type strain sequencing project: providing services to taxonomists for standard genome sequencing and annotation.</title>
        <authorList>
            <consortium name="The Broad Institute Genomics Platform"/>
            <consortium name="The Broad Institute Genome Sequencing Center for Infectious Disease"/>
            <person name="Wu L."/>
            <person name="Ma J."/>
        </authorList>
    </citation>
    <scope>NUCLEOTIDE SEQUENCE [LARGE SCALE GENOMIC DNA]</scope>
    <source>
        <strain evidence="7 8">JCM 16013</strain>
    </source>
</reference>
<gene>
    <name evidence="7" type="ORF">GCM10009838_81250</name>
</gene>
<proteinExistence type="predicted"/>
<dbReference type="RefSeq" id="WP_344662552.1">
    <property type="nucleotide sequence ID" value="NZ_BAAAQM010000076.1"/>
</dbReference>
<sequence length="173" mass="17527">MVYLSLCCRGLLAAVFLLAVAGKARSRTAYTAFAASLDDLRWLPASLRRLAPPALVLTEAAIVVLLLVPDTAALGSAGALALLAAFALGIGWSLRRGEEVRCLCFGADRGALDASSVVRNAVLAAGAALGLLSTLLAHDPASAAGTALALAGGAALGAVATRWDDLHYLLFSA</sequence>
<evidence type="ECO:0000313" key="8">
    <source>
        <dbReference type="Proteomes" id="UP001499854"/>
    </source>
</evidence>
<feature type="domain" description="Methylamine utilisation protein MauE" evidence="6">
    <location>
        <begin position="1"/>
        <end position="132"/>
    </location>
</feature>
<evidence type="ECO:0000256" key="1">
    <source>
        <dbReference type="ARBA" id="ARBA00004141"/>
    </source>
</evidence>
<keyword evidence="4 5" id="KW-0472">Membrane</keyword>
<keyword evidence="3 5" id="KW-1133">Transmembrane helix</keyword>
<keyword evidence="8" id="KW-1185">Reference proteome</keyword>
<evidence type="ECO:0000256" key="5">
    <source>
        <dbReference type="SAM" id="Phobius"/>
    </source>
</evidence>
<evidence type="ECO:0000313" key="7">
    <source>
        <dbReference type="EMBL" id="GAA2002961.1"/>
    </source>
</evidence>
<name>A0ABN2TA53_9ACTN</name>
<organism evidence="7 8">
    <name type="scientific">Catenulispora subtropica</name>
    <dbReference type="NCBI Taxonomy" id="450798"/>
    <lineage>
        <taxon>Bacteria</taxon>
        <taxon>Bacillati</taxon>
        <taxon>Actinomycetota</taxon>
        <taxon>Actinomycetes</taxon>
        <taxon>Catenulisporales</taxon>
        <taxon>Catenulisporaceae</taxon>
        <taxon>Catenulispora</taxon>
    </lineage>
</organism>
<dbReference type="Proteomes" id="UP001499854">
    <property type="component" value="Unassembled WGS sequence"/>
</dbReference>
<dbReference type="EMBL" id="BAAAQM010000076">
    <property type="protein sequence ID" value="GAA2002961.1"/>
    <property type="molecule type" value="Genomic_DNA"/>
</dbReference>
<evidence type="ECO:0000256" key="4">
    <source>
        <dbReference type="ARBA" id="ARBA00023136"/>
    </source>
</evidence>
<feature type="transmembrane region" description="Helical" evidence="5">
    <location>
        <begin position="75"/>
        <end position="94"/>
    </location>
</feature>
<evidence type="ECO:0000256" key="3">
    <source>
        <dbReference type="ARBA" id="ARBA00022989"/>
    </source>
</evidence>
<evidence type="ECO:0000256" key="2">
    <source>
        <dbReference type="ARBA" id="ARBA00022692"/>
    </source>
</evidence>
<dbReference type="InterPro" id="IPR009908">
    <property type="entry name" value="Methylamine_util_MauE"/>
</dbReference>
<evidence type="ECO:0000259" key="6">
    <source>
        <dbReference type="Pfam" id="PF07291"/>
    </source>
</evidence>